<dbReference type="InParanoid" id="W4JTP0"/>
<dbReference type="KEGG" id="hir:HETIRDRAFT_412062"/>
<gene>
    <name evidence="1" type="ORF">HETIRDRAFT_412062</name>
</gene>
<accession>W4JTP0</accession>
<protein>
    <submittedName>
        <fullName evidence="1">Uncharacterized protein</fullName>
    </submittedName>
</protein>
<proteinExistence type="predicted"/>
<dbReference type="AlphaFoldDB" id="W4JTP0"/>
<sequence>MSVPISSNPTDTHRIICRTIDEWLDLYGMSPPKPNRVRAFDKVPPTLQPLADDPHRCLFERQCQGYNDRASQSIDSVAKVIQSHNMHEIQSLEVSEN</sequence>
<dbReference type="Proteomes" id="UP000030671">
    <property type="component" value="Unassembled WGS sequence"/>
</dbReference>
<dbReference type="HOGENOM" id="CLU_2346965_0_0_1"/>
<name>W4JTP0_HETIT</name>
<organism evidence="1 2">
    <name type="scientific">Heterobasidion irregulare (strain TC 32-1)</name>
    <dbReference type="NCBI Taxonomy" id="747525"/>
    <lineage>
        <taxon>Eukaryota</taxon>
        <taxon>Fungi</taxon>
        <taxon>Dikarya</taxon>
        <taxon>Basidiomycota</taxon>
        <taxon>Agaricomycotina</taxon>
        <taxon>Agaricomycetes</taxon>
        <taxon>Russulales</taxon>
        <taxon>Bondarzewiaceae</taxon>
        <taxon>Heterobasidion</taxon>
        <taxon>Heterobasidion annosum species complex</taxon>
    </lineage>
</organism>
<dbReference type="RefSeq" id="XP_009551787.1">
    <property type="nucleotide sequence ID" value="XM_009553492.1"/>
</dbReference>
<keyword evidence="2" id="KW-1185">Reference proteome</keyword>
<evidence type="ECO:0000313" key="1">
    <source>
        <dbReference type="EMBL" id="ETW76927.1"/>
    </source>
</evidence>
<reference evidence="1 2" key="1">
    <citation type="journal article" date="2012" name="New Phytol.">
        <title>Insight into trade-off between wood decay and parasitism from the genome of a fungal forest pathogen.</title>
        <authorList>
            <person name="Olson A."/>
            <person name="Aerts A."/>
            <person name="Asiegbu F."/>
            <person name="Belbahri L."/>
            <person name="Bouzid O."/>
            <person name="Broberg A."/>
            <person name="Canback B."/>
            <person name="Coutinho P.M."/>
            <person name="Cullen D."/>
            <person name="Dalman K."/>
            <person name="Deflorio G."/>
            <person name="van Diepen L.T."/>
            <person name="Dunand C."/>
            <person name="Duplessis S."/>
            <person name="Durling M."/>
            <person name="Gonthier P."/>
            <person name="Grimwood J."/>
            <person name="Fossdal C.G."/>
            <person name="Hansson D."/>
            <person name="Henrissat B."/>
            <person name="Hietala A."/>
            <person name="Himmelstrand K."/>
            <person name="Hoffmeister D."/>
            <person name="Hogberg N."/>
            <person name="James T.Y."/>
            <person name="Karlsson M."/>
            <person name="Kohler A."/>
            <person name="Kues U."/>
            <person name="Lee Y.H."/>
            <person name="Lin Y.C."/>
            <person name="Lind M."/>
            <person name="Lindquist E."/>
            <person name="Lombard V."/>
            <person name="Lucas S."/>
            <person name="Lunden K."/>
            <person name="Morin E."/>
            <person name="Murat C."/>
            <person name="Park J."/>
            <person name="Raffaello T."/>
            <person name="Rouze P."/>
            <person name="Salamov A."/>
            <person name="Schmutz J."/>
            <person name="Solheim H."/>
            <person name="Stahlberg J."/>
            <person name="Velez H."/>
            <person name="de Vries R.P."/>
            <person name="Wiebenga A."/>
            <person name="Woodward S."/>
            <person name="Yakovlev I."/>
            <person name="Garbelotto M."/>
            <person name="Martin F."/>
            <person name="Grigoriev I.V."/>
            <person name="Stenlid J."/>
        </authorList>
    </citation>
    <scope>NUCLEOTIDE SEQUENCE [LARGE SCALE GENOMIC DNA]</scope>
    <source>
        <strain evidence="1 2">TC 32-1</strain>
    </source>
</reference>
<evidence type="ECO:0000313" key="2">
    <source>
        <dbReference type="Proteomes" id="UP000030671"/>
    </source>
</evidence>
<dbReference type="EMBL" id="KI925464">
    <property type="protein sequence ID" value="ETW76927.1"/>
    <property type="molecule type" value="Genomic_DNA"/>
</dbReference>
<dbReference type="GeneID" id="20672992"/>